<comment type="cofactor">
    <cofactor evidence="1">
        <name>FAD</name>
        <dbReference type="ChEBI" id="CHEBI:57692"/>
    </cofactor>
</comment>
<keyword evidence="9" id="KW-1185">Reference proteome</keyword>
<feature type="chain" id="PRO_5045873060" evidence="6">
    <location>
        <begin position="22"/>
        <end position="581"/>
    </location>
</feature>
<dbReference type="InterPro" id="IPR006094">
    <property type="entry name" value="Oxid_FAD_bind_N"/>
</dbReference>
<evidence type="ECO:0000256" key="4">
    <source>
        <dbReference type="ARBA" id="ARBA00022827"/>
    </source>
</evidence>
<feature type="domain" description="FAD-binding PCMH-type" evidence="7">
    <location>
        <begin position="125"/>
        <end position="306"/>
    </location>
</feature>
<accession>A0ABR1TQD5</accession>
<dbReference type="Pfam" id="PF08031">
    <property type="entry name" value="BBE"/>
    <property type="match status" value="1"/>
</dbReference>
<dbReference type="Pfam" id="PF01565">
    <property type="entry name" value="FAD_binding_4"/>
    <property type="match status" value="1"/>
</dbReference>
<dbReference type="EMBL" id="JAQQWM010000009">
    <property type="protein sequence ID" value="KAK8047898.1"/>
    <property type="molecule type" value="Genomic_DNA"/>
</dbReference>
<evidence type="ECO:0000256" key="6">
    <source>
        <dbReference type="SAM" id="SignalP"/>
    </source>
</evidence>
<dbReference type="SUPFAM" id="SSF56176">
    <property type="entry name" value="FAD-binding/transporter-associated domain-like"/>
    <property type="match status" value="1"/>
</dbReference>
<keyword evidence="4" id="KW-0274">FAD</keyword>
<sequence length="581" mass="62996">MARLMITTVVAVLLAVVPLRASPLISKSVRSLPGSRCKSIQGDPTWPTEEDWARLNATVQGRLITSVRIASVCHDPTYDARACEDLRGKWGFPDSFLGSPADSLPPFFENQSCNPFTERQMPCSLGNAPIFSINTTGFEDIRAGIEFAKEKNVRLIIKNTGHDFLGKSTGKSALSLWTHNLKDIDYLESYRGGTGDYSGPVLRIGAGVTLDDLRDTLSTRGIRALTGTCSTVGIAGGFAAGGGHGLLTSRYGLAADSVLEWDVVTAGGARLTVTPTSHPDLYWSLTGGGAGTFAIVLSMTMRVYPDEPMAGARAEFDVAGAGGTERFWDAVATFQFSLGPLADRGAVVAYSITDKALSVYGMAIPDTRDLPAIDVMLEPVEDAVRDVGVPLNFSTTAHPGFLDMFDAYFEETFLTVSETQVTGGRLIPRALMENKQTATTVTQALRQVAEAGFNVICVAVNAQGPGFYSNAVFPLWRSSLLNCVFSYVWDFTRPWEEMLGRQKILTEVLMPQVQEATPGGGAYLNEANFQQSDWQETFYGANYPRLRSIKRAYDPEGILYARTGVGAEDWEQDADGRICRA</sequence>
<comment type="caution">
    <text evidence="8">The sequence shown here is derived from an EMBL/GenBank/DDBJ whole genome shotgun (WGS) entry which is preliminary data.</text>
</comment>
<evidence type="ECO:0000256" key="2">
    <source>
        <dbReference type="ARBA" id="ARBA00005466"/>
    </source>
</evidence>
<dbReference type="PANTHER" id="PTHR42973:SF39">
    <property type="entry name" value="FAD-BINDING PCMH-TYPE DOMAIN-CONTAINING PROTEIN"/>
    <property type="match status" value="1"/>
</dbReference>
<organism evidence="8 9">
    <name type="scientific">Apiospora saccharicola</name>
    <dbReference type="NCBI Taxonomy" id="335842"/>
    <lineage>
        <taxon>Eukaryota</taxon>
        <taxon>Fungi</taxon>
        <taxon>Dikarya</taxon>
        <taxon>Ascomycota</taxon>
        <taxon>Pezizomycotina</taxon>
        <taxon>Sordariomycetes</taxon>
        <taxon>Xylariomycetidae</taxon>
        <taxon>Amphisphaeriales</taxon>
        <taxon>Apiosporaceae</taxon>
        <taxon>Apiospora</taxon>
    </lineage>
</organism>
<dbReference type="InterPro" id="IPR012951">
    <property type="entry name" value="BBE"/>
</dbReference>
<gene>
    <name evidence="8" type="ORF">PG996_015962</name>
</gene>
<dbReference type="PANTHER" id="PTHR42973">
    <property type="entry name" value="BINDING OXIDOREDUCTASE, PUTATIVE (AFU_ORTHOLOGUE AFUA_1G17690)-RELATED"/>
    <property type="match status" value="1"/>
</dbReference>
<proteinExistence type="inferred from homology"/>
<dbReference type="PROSITE" id="PS51387">
    <property type="entry name" value="FAD_PCMH"/>
    <property type="match status" value="1"/>
</dbReference>
<dbReference type="InterPro" id="IPR016169">
    <property type="entry name" value="FAD-bd_PCMH_sub2"/>
</dbReference>
<dbReference type="InterPro" id="IPR036318">
    <property type="entry name" value="FAD-bd_PCMH-like_sf"/>
</dbReference>
<comment type="similarity">
    <text evidence="2">Belongs to the oxygen-dependent FAD-linked oxidoreductase family.</text>
</comment>
<feature type="signal peptide" evidence="6">
    <location>
        <begin position="1"/>
        <end position="21"/>
    </location>
</feature>
<dbReference type="InterPro" id="IPR050416">
    <property type="entry name" value="FAD-linked_Oxidoreductase"/>
</dbReference>
<evidence type="ECO:0000256" key="3">
    <source>
        <dbReference type="ARBA" id="ARBA00022630"/>
    </source>
</evidence>
<keyword evidence="3" id="KW-0285">Flavoprotein</keyword>
<dbReference type="InterPro" id="IPR016166">
    <property type="entry name" value="FAD-bd_PCMH"/>
</dbReference>
<protein>
    <submittedName>
        <fullName evidence="8">FAD binding domain containing protein</fullName>
    </submittedName>
</protein>
<dbReference type="Proteomes" id="UP001446871">
    <property type="component" value="Unassembled WGS sequence"/>
</dbReference>
<evidence type="ECO:0000256" key="5">
    <source>
        <dbReference type="ARBA" id="ARBA00023002"/>
    </source>
</evidence>
<evidence type="ECO:0000313" key="8">
    <source>
        <dbReference type="EMBL" id="KAK8047898.1"/>
    </source>
</evidence>
<evidence type="ECO:0000259" key="7">
    <source>
        <dbReference type="PROSITE" id="PS51387"/>
    </source>
</evidence>
<evidence type="ECO:0000313" key="9">
    <source>
        <dbReference type="Proteomes" id="UP001446871"/>
    </source>
</evidence>
<dbReference type="Gene3D" id="3.30.465.10">
    <property type="match status" value="2"/>
</dbReference>
<keyword evidence="6" id="KW-0732">Signal</keyword>
<evidence type="ECO:0000256" key="1">
    <source>
        <dbReference type="ARBA" id="ARBA00001974"/>
    </source>
</evidence>
<reference evidence="8 9" key="1">
    <citation type="submission" date="2023-01" db="EMBL/GenBank/DDBJ databases">
        <title>Analysis of 21 Apiospora genomes using comparative genomics revels a genus with tremendous synthesis potential of carbohydrate active enzymes and secondary metabolites.</title>
        <authorList>
            <person name="Sorensen T."/>
        </authorList>
    </citation>
    <scope>NUCLEOTIDE SEQUENCE [LARGE SCALE GENOMIC DNA]</scope>
    <source>
        <strain evidence="8 9">CBS 83171</strain>
    </source>
</reference>
<keyword evidence="5" id="KW-0560">Oxidoreductase</keyword>
<name>A0ABR1TQD5_9PEZI</name>